<gene>
    <name evidence="3" type="ORF">SAMN04488546_3882</name>
</gene>
<evidence type="ECO:0000256" key="1">
    <source>
        <dbReference type="SAM" id="MobiDB-lite"/>
    </source>
</evidence>
<dbReference type="InterPro" id="IPR006683">
    <property type="entry name" value="Thioestr_dom"/>
</dbReference>
<accession>A0A1I0HHH9</accession>
<feature type="region of interest" description="Disordered" evidence="1">
    <location>
        <begin position="216"/>
        <end position="237"/>
    </location>
</feature>
<keyword evidence="4" id="KW-1185">Reference proteome</keyword>
<dbReference type="RefSeq" id="WP_091446958.1">
    <property type="nucleotide sequence ID" value="NZ_FOIE01000008.1"/>
</dbReference>
<feature type="domain" description="Thioesterase" evidence="2">
    <location>
        <begin position="117"/>
        <end position="182"/>
    </location>
</feature>
<evidence type="ECO:0000313" key="4">
    <source>
        <dbReference type="Proteomes" id="UP000198507"/>
    </source>
</evidence>
<dbReference type="CDD" id="cd03443">
    <property type="entry name" value="PaaI_thioesterase"/>
    <property type="match status" value="1"/>
</dbReference>
<dbReference type="Pfam" id="PF03061">
    <property type="entry name" value="4HBT"/>
    <property type="match status" value="1"/>
</dbReference>
<reference evidence="4" key="1">
    <citation type="submission" date="2016-10" db="EMBL/GenBank/DDBJ databases">
        <authorList>
            <person name="Varghese N."/>
            <person name="Submissions S."/>
        </authorList>
    </citation>
    <scope>NUCLEOTIDE SEQUENCE [LARGE SCALE GENOMIC DNA]</scope>
    <source>
        <strain evidence="4">DSM 44209</strain>
    </source>
</reference>
<protein>
    <submittedName>
        <fullName evidence="3">Acyl-coenzyme A thioesterase PaaI, contains HGG motif</fullName>
    </submittedName>
</protein>
<dbReference type="PANTHER" id="PTHR47260">
    <property type="entry name" value="UPF0644 PROTEIN PB2B4.06"/>
    <property type="match status" value="1"/>
</dbReference>
<dbReference type="OrthoDB" id="9813282at2"/>
<dbReference type="InterPro" id="IPR029069">
    <property type="entry name" value="HotDog_dom_sf"/>
</dbReference>
<dbReference type="Proteomes" id="UP000198507">
    <property type="component" value="Unassembled WGS sequence"/>
</dbReference>
<dbReference type="SUPFAM" id="SSF54637">
    <property type="entry name" value="Thioesterase/thiol ester dehydrase-isomerase"/>
    <property type="match status" value="1"/>
</dbReference>
<sequence length="237" mass="24683">MTSDAGGQPYDADLMAAVTELGTALRELVDASVLTTVPADELRAAAADARAVTARLAAAQRPATQLPALDDPLVFRRVYNPVSGVGSALAPPVRIRRVEGGVVGEALLGPAYEGPPGYVHGGISSLLMDQLLGSAAIAAGLWGMTVRLELDYRRPVPLSTPLALRAQVTEAAGRKCVVTGTVATAAVPDRTLVEARGVFVMPREELHADYFGAITDASGRHRPPGRPTDATALTDRT</sequence>
<name>A0A1I0HHH9_9ACTN</name>
<dbReference type="InterPro" id="IPR052061">
    <property type="entry name" value="PTE-AB_protein"/>
</dbReference>
<evidence type="ECO:0000259" key="2">
    <source>
        <dbReference type="Pfam" id="PF03061"/>
    </source>
</evidence>
<dbReference type="EMBL" id="FOIE01000008">
    <property type="protein sequence ID" value="SET83442.1"/>
    <property type="molecule type" value="Genomic_DNA"/>
</dbReference>
<dbReference type="Gene3D" id="3.10.129.10">
    <property type="entry name" value="Hotdog Thioesterase"/>
    <property type="match status" value="1"/>
</dbReference>
<dbReference type="AlphaFoldDB" id="A0A1I0HHH9"/>
<proteinExistence type="predicted"/>
<dbReference type="PANTHER" id="PTHR47260:SF1">
    <property type="entry name" value="UPF0644 PROTEIN PB2B4.06"/>
    <property type="match status" value="1"/>
</dbReference>
<organism evidence="3 4">
    <name type="scientific">Geodermatophilus poikilotrophus</name>
    <dbReference type="NCBI Taxonomy" id="1333667"/>
    <lineage>
        <taxon>Bacteria</taxon>
        <taxon>Bacillati</taxon>
        <taxon>Actinomycetota</taxon>
        <taxon>Actinomycetes</taxon>
        <taxon>Geodermatophilales</taxon>
        <taxon>Geodermatophilaceae</taxon>
        <taxon>Geodermatophilus</taxon>
    </lineage>
</organism>
<evidence type="ECO:0000313" key="3">
    <source>
        <dbReference type="EMBL" id="SET83442.1"/>
    </source>
</evidence>